<dbReference type="EMBL" id="KZ503770">
    <property type="protein sequence ID" value="PKU61539.1"/>
    <property type="molecule type" value="Genomic_DNA"/>
</dbReference>
<feature type="compositionally biased region" description="Basic and acidic residues" evidence="1">
    <location>
        <begin position="1"/>
        <end position="32"/>
    </location>
</feature>
<dbReference type="AlphaFoldDB" id="A0A2I0VDP5"/>
<dbReference type="PANTHER" id="PTHR38398:SF1">
    <property type="entry name" value="EXPRESSED PROTEIN"/>
    <property type="match status" value="1"/>
</dbReference>
<dbReference type="PANTHER" id="PTHR38398">
    <property type="entry name" value="EXPRESSED PROTEIN"/>
    <property type="match status" value="1"/>
</dbReference>
<reference evidence="2 3" key="1">
    <citation type="journal article" date="2016" name="Sci. Rep.">
        <title>The Dendrobium catenatum Lindl. genome sequence provides insights into polysaccharide synthase, floral development and adaptive evolution.</title>
        <authorList>
            <person name="Zhang G.Q."/>
            <person name="Xu Q."/>
            <person name="Bian C."/>
            <person name="Tsai W.C."/>
            <person name="Yeh C.M."/>
            <person name="Liu K.W."/>
            <person name="Yoshida K."/>
            <person name="Zhang L.S."/>
            <person name="Chang S.B."/>
            <person name="Chen F."/>
            <person name="Shi Y."/>
            <person name="Su Y.Y."/>
            <person name="Zhang Y.Q."/>
            <person name="Chen L.J."/>
            <person name="Yin Y."/>
            <person name="Lin M."/>
            <person name="Huang H."/>
            <person name="Deng H."/>
            <person name="Wang Z.W."/>
            <person name="Zhu S.L."/>
            <person name="Zhao X."/>
            <person name="Deng C."/>
            <person name="Niu S.C."/>
            <person name="Huang J."/>
            <person name="Wang M."/>
            <person name="Liu G.H."/>
            <person name="Yang H.J."/>
            <person name="Xiao X.J."/>
            <person name="Hsiao Y.Y."/>
            <person name="Wu W.L."/>
            <person name="Chen Y.Y."/>
            <person name="Mitsuda N."/>
            <person name="Ohme-Takagi M."/>
            <person name="Luo Y.B."/>
            <person name="Van de Peer Y."/>
            <person name="Liu Z.J."/>
        </authorList>
    </citation>
    <scope>NUCLEOTIDE SEQUENCE [LARGE SCALE GENOMIC DNA]</scope>
    <source>
        <tissue evidence="2">The whole plant</tissue>
    </source>
</reference>
<evidence type="ECO:0000256" key="1">
    <source>
        <dbReference type="SAM" id="MobiDB-lite"/>
    </source>
</evidence>
<name>A0A2I0VDP5_9ASPA</name>
<evidence type="ECO:0000313" key="2">
    <source>
        <dbReference type="EMBL" id="PKU61539.1"/>
    </source>
</evidence>
<proteinExistence type="predicted"/>
<accession>A0A2I0VDP5</accession>
<keyword evidence="3" id="KW-1185">Reference proteome</keyword>
<reference evidence="2 3" key="2">
    <citation type="journal article" date="2017" name="Nature">
        <title>The Apostasia genome and the evolution of orchids.</title>
        <authorList>
            <person name="Zhang G.Q."/>
            <person name="Liu K.W."/>
            <person name="Li Z."/>
            <person name="Lohaus R."/>
            <person name="Hsiao Y.Y."/>
            <person name="Niu S.C."/>
            <person name="Wang J.Y."/>
            <person name="Lin Y.C."/>
            <person name="Xu Q."/>
            <person name="Chen L.J."/>
            <person name="Yoshida K."/>
            <person name="Fujiwara S."/>
            <person name="Wang Z.W."/>
            <person name="Zhang Y.Q."/>
            <person name="Mitsuda N."/>
            <person name="Wang M."/>
            <person name="Liu G.H."/>
            <person name="Pecoraro L."/>
            <person name="Huang H.X."/>
            <person name="Xiao X.J."/>
            <person name="Lin M."/>
            <person name="Wu X.Y."/>
            <person name="Wu W.L."/>
            <person name="Chen Y.Y."/>
            <person name="Chang S.B."/>
            <person name="Sakamoto S."/>
            <person name="Ohme-Takagi M."/>
            <person name="Yagi M."/>
            <person name="Zeng S.J."/>
            <person name="Shen C.Y."/>
            <person name="Yeh C.M."/>
            <person name="Luo Y.B."/>
            <person name="Tsai W.C."/>
            <person name="Van de Peer Y."/>
            <person name="Liu Z.J."/>
        </authorList>
    </citation>
    <scope>NUCLEOTIDE SEQUENCE [LARGE SCALE GENOMIC DNA]</scope>
    <source>
        <tissue evidence="2">The whole plant</tissue>
    </source>
</reference>
<organism evidence="2 3">
    <name type="scientific">Dendrobium catenatum</name>
    <dbReference type="NCBI Taxonomy" id="906689"/>
    <lineage>
        <taxon>Eukaryota</taxon>
        <taxon>Viridiplantae</taxon>
        <taxon>Streptophyta</taxon>
        <taxon>Embryophyta</taxon>
        <taxon>Tracheophyta</taxon>
        <taxon>Spermatophyta</taxon>
        <taxon>Magnoliopsida</taxon>
        <taxon>Liliopsida</taxon>
        <taxon>Asparagales</taxon>
        <taxon>Orchidaceae</taxon>
        <taxon>Epidendroideae</taxon>
        <taxon>Malaxideae</taxon>
        <taxon>Dendrobiinae</taxon>
        <taxon>Dendrobium</taxon>
    </lineage>
</organism>
<evidence type="ECO:0000313" key="3">
    <source>
        <dbReference type="Proteomes" id="UP000233837"/>
    </source>
</evidence>
<gene>
    <name evidence="2" type="ORF">MA16_Dca023849</name>
</gene>
<feature type="region of interest" description="Disordered" evidence="1">
    <location>
        <begin position="1"/>
        <end position="38"/>
    </location>
</feature>
<dbReference type="Proteomes" id="UP000233837">
    <property type="component" value="Unassembled WGS sequence"/>
</dbReference>
<protein>
    <submittedName>
        <fullName evidence="2">Uncharacterized protein</fullName>
    </submittedName>
</protein>
<sequence>MVCKVEDNSKLRRTQEAMKKTRNEHREAKSSKQEPASLHCNKGSTCKFKRSCFCEEDDAISSAILLLACVVCSPNSM</sequence>